<sequence length="117" mass="13736">MDNEMSDQSHRFRQKHSIIKIPDTLYRDHSEKAYAPRKFSIGPIHHGKENLTGGESIKVCYMHHFKDRSSKPESFLDDMFQAISQIESEVREQYGVVIKFNQEEFVKIMLVDACFLI</sequence>
<dbReference type="InterPro" id="IPR004158">
    <property type="entry name" value="DUF247_pln"/>
</dbReference>
<dbReference type="Proteomes" id="UP001280121">
    <property type="component" value="Unassembled WGS sequence"/>
</dbReference>
<dbReference type="PANTHER" id="PTHR31170">
    <property type="entry name" value="BNAC04G53230D PROTEIN"/>
    <property type="match status" value="1"/>
</dbReference>
<evidence type="ECO:0000313" key="1">
    <source>
        <dbReference type="EMBL" id="KAK2661501.1"/>
    </source>
</evidence>
<dbReference type="AlphaFoldDB" id="A0AAD9XKX7"/>
<accession>A0AAD9XKX7</accession>
<keyword evidence="2" id="KW-1185">Reference proteome</keyword>
<dbReference type="PANTHER" id="PTHR31170:SF25">
    <property type="entry name" value="BNAA09G04570D PROTEIN"/>
    <property type="match status" value="1"/>
</dbReference>
<dbReference type="Pfam" id="PF03140">
    <property type="entry name" value="DUF247"/>
    <property type="match status" value="1"/>
</dbReference>
<organism evidence="1 2">
    <name type="scientific">Dipteronia dyeriana</name>
    <dbReference type="NCBI Taxonomy" id="168575"/>
    <lineage>
        <taxon>Eukaryota</taxon>
        <taxon>Viridiplantae</taxon>
        <taxon>Streptophyta</taxon>
        <taxon>Embryophyta</taxon>
        <taxon>Tracheophyta</taxon>
        <taxon>Spermatophyta</taxon>
        <taxon>Magnoliopsida</taxon>
        <taxon>eudicotyledons</taxon>
        <taxon>Gunneridae</taxon>
        <taxon>Pentapetalae</taxon>
        <taxon>rosids</taxon>
        <taxon>malvids</taxon>
        <taxon>Sapindales</taxon>
        <taxon>Sapindaceae</taxon>
        <taxon>Hippocastanoideae</taxon>
        <taxon>Acereae</taxon>
        <taxon>Dipteronia</taxon>
    </lineage>
</organism>
<dbReference type="EMBL" id="JANJYI010000001">
    <property type="protein sequence ID" value="KAK2661501.1"/>
    <property type="molecule type" value="Genomic_DNA"/>
</dbReference>
<comment type="caution">
    <text evidence="1">The sequence shown here is derived from an EMBL/GenBank/DDBJ whole genome shotgun (WGS) entry which is preliminary data.</text>
</comment>
<proteinExistence type="predicted"/>
<gene>
    <name evidence="1" type="ORF">Ddye_000075</name>
</gene>
<name>A0AAD9XKX7_9ROSI</name>
<reference evidence="1" key="1">
    <citation type="journal article" date="2023" name="Plant J.">
        <title>Genome sequences and population genomics provide insights into the demographic history, inbreeding, and mutation load of two 'living fossil' tree species of Dipteronia.</title>
        <authorList>
            <person name="Feng Y."/>
            <person name="Comes H.P."/>
            <person name="Chen J."/>
            <person name="Zhu S."/>
            <person name="Lu R."/>
            <person name="Zhang X."/>
            <person name="Li P."/>
            <person name="Qiu J."/>
            <person name="Olsen K.M."/>
            <person name="Qiu Y."/>
        </authorList>
    </citation>
    <scope>NUCLEOTIDE SEQUENCE</scope>
    <source>
        <strain evidence="1">KIB01</strain>
    </source>
</reference>
<evidence type="ECO:0000313" key="2">
    <source>
        <dbReference type="Proteomes" id="UP001280121"/>
    </source>
</evidence>
<protein>
    <submittedName>
        <fullName evidence="1">Uncharacterized protein</fullName>
    </submittedName>
</protein>